<name>A0ACB9EEG4_ARCLA</name>
<accession>A0ACB9EEG4</accession>
<reference evidence="1 2" key="2">
    <citation type="journal article" date="2022" name="Mol. Ecol. Resour.">
        <title>The genomes of chicory, endive, great burdock and yacon provide insights into Asteraceae paleo-polyploidization history and plant inulin production.</title>
        <authorList>
            <person name="Fan W."/>
            <person name="Wang S."/>
            <person name="Wang H."/>
            <person name="Wang A."/>
            <person name="Jiang F."/>
            <person name="Liu H."/>
            <person name="Zhao H."/>
            <person name="Xu D."/>
            <person name="Zhang Y."/>
        </authorList>
    </citation>
    <scope>NUCLEOTIDE SEQUENCE [LARGE SCALE GENOMIC DNA]</scope>
    <source>
        <strain evidence="2">cv. Niubang</strain>
    </source>
</reference>
<gene>
    <name evidence="1" type="ORF">L6452_04895</name>
</gene>
<dbReference type="EMBL" id="CM042048">
    <property type="protein sequence ID" value="KAI3757359.1"/>
    <property type="molecule type" value="Genomic_DNA"/>
</dbReference>
<sequence length="132" mass="15287">MNTKPIEIQNDPLARCFVPLYATGLCQLSKKVMLHSWNKNEGQNKMWPHKCLQEKLLIDICNFPFMGSQIILISLLFIRFLEIPIKVESSCQLFNVFPLENDSFSSHMSDKKETRDKLALQRNTNTCPQLSL</sequence>
<keyword evidence="2" id="KW-1185">Reference proteome</keyword>
<protein>
    <submittedName>
        <fullName evidence="1">Uncharacterized protein</fullName>
    </submittedName>
</protein>
<evidence type="ECO:0000313" key="2">
    <source>
        <dbReference type="Proteomes" id="UP001055879"/>
    </source>
</evidence>
<evidence type="ECO:0000313" key="1">
    <source>
        <dbReference type="EMBL" id="KAI3757359.1"/>
    </source>
</evidence>
<proteinExistence type="predicted"/>
<reference evidence="2" key="1">
    <citation type="journal article" date="2022" name="Mol. Ecol. Resour.">
        <title>The genomes of chicory, endive, great burdock and yacon provide insights into Asteraceae palaeo-polyploidization history and plant inulin production.</title>
        <authorList>
            <person name="Fan W."/>
            <person name="Wang S."/>
            <person name="Wang H."/>
            <person name="Wang A."/>
            <person name="Jiang F."/>
            <person name="Liu H."/>
            <person name="Zhao H."/>
            <person name="Xu D."/>
            <person name="Zhang Y."/>
        </authorList>
    </citation>
    <scope>NUCLEOTIDE SEQUENCE [LARGE SCALE GENOMIC DNA]</scope>
    <source>
        <strain evidence="2">cv. Niubang</strain>
    </source>
</reference>
<comment type="caution">
    <text evidence="1">The sequence shown here is derived from an EMBL/GenBank/DDBJ whole genome shotgun (WGS) entry which is preliminary data.</text>
</comment>
<organism evidence="1 2">
    <name type="scientific">Arctium lappa</name>
    <name type="common">Greater burdock</name>
    <name type="synonym">Lappa major</name>
    <dbReference type="NCBI Taxonomy" id="4217"/>
    <lineage>
        <taxon>Eukaryota</taxon>
        <taxon>Viridiplantae</taxon>
        <taxon>Streptophyta</taxon>
        <taxon>Embryophyta</taxon>
        <taxon>Tracheophyta</taxon>
        <taxon>Spermatophyta</taxon>
        <taxon>Magnoliopsida</taxon>
        <taxon>eudicotyledons</taxon>
        <taxon>Gunneridae</taxon>
        <taxon>Pentapetalae</taxon>
        <taxon>asterids</taxon>
        <taxon>campanulids</taxon>
        <taxon>Asterales</taxon>
        <taxon>Asteraceae</taxon>
        <taxon>Carduoideae</taxon>
        <taxon>Cardueae</taxon>
        <taxon>Arctiinae</taxon>
        <taxon>Arctium</taxon>
    </lineage>
</organism>
<dbReference type="Proteomes" id="UP001055879">
    <property type="component" value="Linkage Group LG02"/>
</dbReference>